<protein>
    <submittedName>
        <fullName evidence="5">AraC family transcriptional regulator</fullName>
    </submittedName>
</protein>
<comment type="caution">
    <text evidence="5">The sequence shown here is derived from an EMBL/GenBank/DDBJ whole genome shotgun (WGS) entry which is preliminary data.</text>
</comment>
<gene>
    <name evidence="5" type="ORF">IAC23_04470</name>
</gene>
<name>A0A9D9EER1_9BACT</name>
<evidence type="ECO:0000256" key="1">
    <source>
        <dbReference type="ARBA" id="ARBA00023015"/>
    </source>
</evidence>
<dbReference type="AlphaFoldDB" id="A0A9D9EER1"/>
<evidence type="ECO:0000256" key="2">
    <source>
        <dbReference type="ARBA" id="ARBA00023125"/>
    </source>
</evidence>
<dbReference type="InterPro" id="IPR018060">
    <property type="entry name" value="HTH_AraC"/>
</dbReference>
<dbReference type="Proteomes" id="UP000823619">
    <property type="component" value="Unassembled WGS sequence"/>
</dbReference>
<dbReference type="InterPro" id="IPR009057">
    <property type="entry name" value="Homeodomain-like_sf"/>
</dbReference>
<keyword evidence="1" id="KW-0805">Transcription regulation</keyword>
<dbReference type="GO" id="GO:0003700">
    <property type="term" value="F:DNA-binding transcription factor activity"/>
    <property type="evidence" value="ECO:0007669"/>
    <property type="project" value="InterPro"/>
</dbReference>
<dbReference type="PANTHER" id="PTHR43280:SF32">
    <property type="entry name" value="TRANSCRIPTIONAL REGULATORY PROTEIN"/>
    <property type="match status" value="1"/>
</dbReference>
<dbReference type="PROSITE" id="PS01124">
    <property type="entry name" value="HTH_ARAC_FAMILY_2"/>
    <property type="match status" value="1"/>
</dbReference>
<reference evidence="5" key="2">
    <citation type="journal article" date="2021" name="PeerJ">
        <title>Extensive microbial diversity within the chicken gut microbiome revealed by metagenomics and culture.</title>
        <authorList>
            <person name="Gilroy R."/>
            <person name="Ravi A."/>
            <person name="Getino M."/>
            <person name="Pursley I."/>
            <person name="Horton D.L."/>
            <person name="Alikhan N.F."/>
            <person name="Baker D."/>
            <person name="Gharbi K."/>
            <person name="Hall N."/>
            <person name="Watson M."/>
            <person name="Adriaenssens E.M."/>
            <person name="Foster-Nyarko E."/>
            <person name="Jarju S."/>
            <person name="Secka A."/>
            <person name="Antonio M."/>
            <person name="Oren A."/>
            <person name="Chaudhuri R.R."/>
            <person name="La Ragione R."/>
            <person name="Hildebrand F."/>
            <person name="Pallen M.J."/>
        </authorList>
    </citation>
    <scope>NUCLEOTIDE SEQUENCE</scope>
    <source>
        <strain evidence="5">D5-748</strain>
    </source>
</reference>
<evidence type="ECO:0000256" key="3">
    <source>
        <dbReference type="ARBA" id="ARBA00023163"/>
    </source>
</evidence>
<dbReference type="Pfam" id="PF12833">
    <property type="entry name" value="HTH_18"/>
    <property type="match status" value="1"/>
</dbReference>
<evidence type="ECO:0000313" key="5">
    <source>
        <dbReference type="EMBL" id="MBO8444935.1"/>
    </source>
</evidence>
<dbReference type="Gene3D" id="1.10.10.60">
    <property type="entry name" value="Homeodomain-like"/>
    <property type="match status" value="2"/>
</dbReference>
<keyword evidence="3" id="KW-0804">Transcription</keyword>
<dbReference type="SUPFAM" id="SSF46689">
    <property type="entry name" value="Homeodomain-like"/>
    <property type="match status" value="1"/>
</dbReference>
<dbReference type="SMART" id="SM00342">
    <property type="entry name" value="HTH_ARAC"/>
    <property type="match status" value="1"/>
</dbReference>
<feature type="domain" description="HTH araC/xylS-type" evidence="4">
    <location>
        <begin position="197"/>
        <end position="298"/>
    </location>
</feature>
<organism evidence="5 6">
    <name type="scientific">Candidatus Cryptobacteroides merdavium</name>
    <dbReference type="NCBI Taxonomy" id="2840769"/>
    <lineage>
        <taxon>Bacteria</taxon>
        <taxon>Pseudomonadati</taxon>
        <taxon>Bacteroidota</taxon>
        <taxon>Bacteroidia</taxon>
        <taxon>Bacteroidales</taxon>
        <taxon>Candidatus Cryptobacteroides</taxon>
    </lineage>
</organism>
<sequence>MEDIVILDSIDRYNGLYGIETLHPLVSVVDLNKVQQAPDNVKFRYGLYALFLKMEKGCEIRYGRQIYDYQEGTIVCFAPGQTATVKMNTGRPQTNAYGLLFHPDLIKGTSLGRNIRKYSFFSYEANEALHVSEDEKKIFLDILNIIRTELGHSVDKHSRSLISMHIEALLEYCMRFYDRQFITREKVCRDAISRFETLLDEYFDGNHAEEAGLPTVRYFADKLCLSPNYFGDMVKKETGLTPQEHIQNKIIDLAKERILDSDETVSSIAYSLGFQYPQHLCRLFKKRVGCTPNGYRSEISGN</sequence>
<proteinExistence type="predicted"/>
<dbReference type="PANTHER" id="PTHR43280">
    <property type="entry name" value="ARAC-FAMILY TRANSCRIPTIONAL REGULATOR"/>
    <property type="match status" value="1"/>
</dbReference>
<reference evidence="5" key="1">
    <citation type="submission" date="2020-10" db="EMBL/GenBank/DDBJ databases">
        <authorList>
            <person name="Gilroy R."/>
        </authorList>
    </citation>
    <scope>NUCLEOTIDE SEQUENCE</scope>
    <source>
        <strain evidence="5">D5-748</strain>
    </source>
</reference>
<keyword evidence="2" id="KW-0238">DNA-binding</keyword>
<evidence type="ECO:0000259" key="4">
    <source>
        <dbReference type="PROSITE" id="PS01124"/>
    </source>
</evidence>
<dbReference type="EMBL" id="JADIMO010000051">
    <property type="protein sequence ID" value="MBO8444935.1"/>
    <property type="molecule type" value="Genomic_DNA"/>
</dbReference>
<accession>A0A9D9EER1</accession>
<dbReference type="GO" id="GO:0043565">
    <property type="term" value="F:sequence-specific DNA binding"/>
    <property type="evidence" value="ECO:0007669"/>
    <property type="project" value="InterPro"/>
</dbReference>
<evidence type="ECO:0000313" key="6">
    <source>
        <dbReference type="Proteomes" id="UP000823619"/>
    </source>
</evidence>